<feature type="region of interest" description="Disordered" evidence="1">
    <location>
        <begin position="1"/>
        <end position="20"/>
    </location>
</feature>
<reference evidence="2 3" key="1">
    <citation type="journal article" date="2023" name="Mol. Biol. Evol.">
        <title>Genomics of Secondarily Temperate Adaptation in the Only Non-Antarctic Icefish.</title>
        <authorList>
            <person name="Rivera-Colon A.G."/>
            <person name="Rayamajhi N."/>
            <person name="Minhas B.F."/>
            <person name="Madrigal G."/>
            <person name="Bilyk K.T."/>
            <person name="Yoon V."/>
            <person name="Hune M."/>
            <person name="Gregory S."/>
            <person name="Cheng C.H.C."/>
            <person name="Catchen J.M."/>
        </authorList>
    </citation>
    <scope>NUCLEOTIDE SEQUENCE [LARGE SCALE GENOMIC DNA]</scope>
    <source>
        <strain evidence="2">JC2023a</strain>
    </source>
</reference>
<proteinExistence type="predicted"/>
<feature type="region of interest" description="Disordered" evidence="1">
    <location>
        <begin position="75"/>
        <end position="97"/>
    </location>
</feature>
<name>A0AAN8B7Y6_9TELE</name>
<feature type="compositionally biased region" description="Polar residues" evidence="1">
    <location>
        <begin position="1"/>
        <end position="11"/>
    </location>
</feature>
<dbReference type="AlphaFoldDB" id="A0AAN8B7Y6"/>
<sequence length="180" mass="19569">MTSCRGGSTHNDSCRGGSLTSSCQDTELIREHFTRAGGAILGKPEQTLGLASAAQMFGSSSLISLWIWLTTSASPRRDGQNGSETASPKPGPGTVRLGCAFHSASFSRALRRGDREQPASRGERDAQKQDSPLVPRLQSGSTERTLFRRWLLTRRTLASFNRRLSGSPGKRVLYITDTTR</sequence>
<accession>A0AAN8B7Y6</accession>
<protein>
    <submittedName>
        <fullName evidence="2">Uncharacterized protein</fullName>
    </submittedName>
</protein>
<dbReference type="EMBL" id="JAULUE010002064">
    <property type="protein sequence ID" value="KAK5879584.1"/>
    <property type="molecule type" value="Genomic_DNA"/>
</dbReference>
<dbReference type="Proteomes" id="UP001335648">
    <property type="component" value="Unassembled WGS sequence"/>
</dbReference>
<feature type="region of interest" description="Disordered" evidence="1">
    <location>
        <begin position="110"/>
        <end position="139"/>
    </location>
</feature>
<evidence type="ECO:0000256" key="1">
    <source>
        <dbReference type="SAM" id="MobiDB-lite"/>
    </source>
</evidence>
<organism evidence="2 3">
    <name type="scientific">Champsocephalus esox</name>
    <name type="common">pike icefish</name>
    <dbReference type="NCBI Taxonomy" id="159716"/>
    <lineage>
        <taxon>Eukaryota</taxon>
        <taxon>Metazoa</taxon>
        <taxon>Chordata</taxon>
        <taxon>Craniata</taxon>
        <taxon>Vertebrata</taxon>
        <taxon>Euteleostomi</taxon>
        <taxon>Actinopterygii</taxon>
        <taxon>Neopterygii</taxon>
        <taxon>Teleostei</taxon>
        <taxon>Neoteleostei</taxon>
        <taxon>Acanthomorphata</taxon>
        <taxon>Eupercaria</taxon>
        <taxon>Perciformes</taxon>
        <taxon>Notothenioidei</taxon>
        <taxon>Channichthyidae</taxon>
        <taxon>Champsocephalus</taxon>
    </lineage>
</organism>
<feature type="compositionally biased region" description="Basic and acidic residues" evidence="1">
    <location>
        <begin position="111"/>
        <end position="128"/>
    </location>
</feature>
<comment type="caution">
    <text evidence="2">The sequence shown here is derived from an EMBL/GenBank/DDBJ whole genome shotgun (WGS) entry which is preliminary data.</text>
</comment>
<evidence type="ECO:0000313" key="3">
    <source>
        <dbReference type="Proteomes" id="UP001335648"/>
    </source>
</evidence>
<evidence type="ECO:0000313" key="2">
    <source>
        <dbReference type="EMBL" id="KAK5879584.1"/>
    </source>
</evidence>
<gene>
    <name evidence="2" type="ORF">CesoFtcFv8_022686</name>
</gene>
<keyword evidence="3" id="KW-1185">Reference proteome</keyword>